<proteinExistence type="predicted"/>
<evidence type="ECO:0000313" key="5">
    <source>
        <dbReference type="Proteomes" id="UP000003860"/>
    </source>
</evidence>
<dbReference type="EMBL" id="ACXX02000005">
    <property type="protein sequence ID" value="EGD48114.1"/>
    <property type="molecule type" value="Genomic_DNA"/>
</dbReference>
<gene>
    <name evidence="4" type="ORF">Cpap_2804</name>
</gene>
<dbReference type="GO" id="GO:0016491">
    <property type="term" value="F:oxidoreductase activity"/>
    <property type="evidence" value="ECO:0007669"/>
    <property type="project" value="InterPro"/>
</dbReference>
<dbReference type="Pfam" id="PF03358">
    <property type="entry name" value="FMN_red"/>
    <property type="match status" value="1"/>
</dbReference>
<dbReference type="PANTHER" id="PTHR43278:SF1">
    <property type="entry name" value="IRON-SULFUR FLAVOPROTEIN MJ1083"/>
    <property type="match status" value="1"/>
</dbReference>
<comment type="caution">
    <text evidence="4">The sequence shown here is derived from an EMBL/GenBank/DDBJ whole genome shotgun (WGS) entry which is preliminary data.</text>
</comment>
<evidence type="ECO:0000256" key="2">
    <source>
        <dbReference type="ARBA" id="ARBA00022643"/>
    </source>
</evidence>
<dbReference type="InterPro" id="IPR029039">
    <property type="entry name" value="Flavoprotein-like_sf"/>
</dbReference>
<dbReference type="InterPro" id="IPR051796">
    <property type="entry name" value="ISF_SsuE-like"/>
</dbReference>
<keyword evidence="2" id="KW-0288">FMN</keyword>
<dbReference type="Proteomes" id="UP000003860">
    <property type="component" value="Unassembled WGS sequence"/>
</dbReference>
<sequence length="323" mass="35516">MKVLGISFGRKNGNCDILMKQALLGAIKTGAEVSFMNTCNLKIDRCTGCGACDKVRDRGGMSLCVLKDDFLFVREAIMDADALMVAAPVYSVGPTGQYKNLVDRMGASHDRAALLKENQRRRSLGWGEDKMLDPRVFKNRPFAVISVGGARTEGWTSLGLPNLHLLGFSNQMIPVDHINAYGMGDRVNPAFDEKFMNRLFKLGENVAGAAGMPEEQIEWKGDDAGMCPTCHCRHLFIKSGTEVECAVCGSAGTLRIDGGEIKVDYTEEEIKRSRYHMGGLLEHQEEISDMMVNVSKVLAKRGGELEQLLSPLKDIPEIKPTKL</sequence>
<dbReference type="STRING" id="588581.Cpap_2804"/>
<dbReference type="Gene3D" id="3.40.50.360">
    <property type="match status" value="1"/>
</dbReference>
<dbReference type="OrthoDB" id="9805976at2"/>
<dbReference type="AlphaFoldDB" id="F1TBU3"/>
<accession>F1TBU3</accession>
<protein>
    <submittedName>
        <fullName evidence="4">NADPH-dependent FMN reductase</fullName>
    </submittedName>
</protein>
<dbReference type="eggNOG" id="COG0655">
    <property type="taxonomic scope" value="Bacteria"/>
</dbReference>
<dbReference type="PANTHER" id="PTHR43278">
    <property type="entry name" value="NAD(P)H-DEPENDENT FMN-CONTAINING OXIDOREDUCTASE YWQN-RELATED"/>
    <property type="match status" value="1"/>
</dbReference>
<evidence type="ECO:0000256" key="1">
    <source>
        <dbReference type="ARBA" id="ARBA00022630"/>
    </source>
</evidence>
<evidence type="ECO:0000259" key="3">
    <source>
        <dbReference type="Pfam" id="PF03358"/>
    </source>
</evidence>
<keyword evidence="1" id="KW-0285">Flavoprotein</keyword>
<name>F1TBU3_9FIRM</name>
<feature type="domain" description="NADPH-dependent FMN reductase-like" evidence="3">
    <location>
        <begin position="1"/>
        <end position="154"/>
    </location>
</feature>
<evidence type="ECO:0000313" key="4">
    <source>
        <dbReference type="EMBL" id="EGD48114.1"/>
    </source>
</evidence>
<keyword evidence="5" id="KW-1185">Reference proteome</keyword>
<dbReference type="RefSeq" id="WP_004618945.1">
    <property type="nucleotide sequence ID" value="NZ_ACXX02000005.1"/>
</dbReference>
<reference evidence="4" key="1">
    <citation type="submission" date="2009-07" db="EMBL/GenBank/DDBJ databases">
        <authorList>
            <consortium name="US DOE Joint Genome Institute (JGI-PGF)"/>
            <person name="Lucas S."/>
            <person name="Copeland A."/>
            <person name="Lapidus A."/>
            <person name="Glavina del Rio T."/>
            <person name="Tice H."/>
            <person name="Bruce D."/>
            <person name="Goodwin L."/>
            <person name="Pitluck S."/>
            <person name="Larimer F."/>
            <person name="Land M.L."/>
            <person name="Mouttaki H."/>
            <person name="He Z."/>
            <person name="Zhou J."/>
            <person name="Hemme C.L."/>
        </authorList>
    </citation>
    <scope>NUCLEOTIDE SEQUENCE</scope>
    <source>
        <strain evidence="4">DSM 2782</strain>
    </source>
</reference>
<organism evidence="4 5">
    <name type="scientific">Ruminiclostridium papyrosolvens DSM 2782</name>
    <dbReference type="NCBI Taxonomy" id="588581"/>
    <lineage>
        <taxon>Bacteria</taxon>
        <taxon>Bacillati</taxon>
        <taxon>Bacillota</taxon>
        <taxon>Clostridia</taxon>
        <taxon>Eubacteriales</taxon>
        <taxon>Oscillospiraceae</taxon>
        <taxon>Ruminiclostridium</taxon>
    </lineage>
</organism>
<reference evidence="4" key="2">
    <citation type="submission" date="2011-01" db="EMBL/GenBank/DDBJ databases">
        <title>The Non-contiguous Finished genome of Clostridium papyrosolvens.</title>
        <authorList>
            <person name="Lucas S."/>
            <person name="Copeland A."/>
            <person name="Lapidus A."/>
            <person name="Cheng J.-F."/>
            <person name="Goodwin L."/>
            <person name="Pitluck S."/>
            <person name="Misra M."/>
            <person name="Chertkov O."/>
            <person name="Detter J.C."/>
            <person name="Han C."/>
            <person name="Tapia R."/>
            <person name="Land M."/>
            <person name="Hauser L."/>
            <person name="Kyrpides N."/>
            <person name="Ivanova N."/>
            <person name="Pagani I."/>
            <person name="Mouttaki H."/>
            <person name="He Z."/>
            <person name="Zhou J."/>
            <person name="Hemme C.L."/>
            <person name="Woyke T."/>
        </authorList>
    </citation>
    <scope>NUCLEOTIDE SEQUENCE [LARGE SCALE GENOMIC DNA]</scope>
    <source>
        <strain evidence="4">DSM 2782</strain>
    </source>
</reference>
<dbReference type="SUPFAM" id="SSF52218">
    <property type="entry name" value="Flavoproteins"/>
    <property type="match status" value="1"/>
</dbReference>
<dbReference type="InterPro" id="IPR005025">
    <property type="entry name" value="FMN_Rdtase-like_dom"/>
</dbReference>